<evidence type="ECO:0000313" key="9">
    <source>
        <dbReference type="Proteomes" id="UP000051950"/>
    </source>
</evidence>
<proteinExistence type="inferred from homology"/>
<dbReference type="OrthoDB" id="621018at2"/>
<dbReference type="Gene3D" id="1.25.40.390">
    <property type="match status" value="1"/>
</dbReference>
<dbReference type="Pfam" id="PF14322">
    <property type="entry name" value="SusD-like_3"/>
    <property type="match status" value="1"/>
</dbReference>
<comment type="similarity">
    <text evidence="2">Belongs to the SusD family.</text>
</comment>
<dbReference type="SUPFAM" id="SSF48452">
    <property type="entry name" value="TPR-like"/>
    <property type="match status" value="1"/>
</dbReference>
<evidence type="ECO:0000256" key="4">
    <source>
        <dbReference type="ARBA" id="ARBA00023136"/>
    </source>
</evidence>
<protein>
    <submittedName>
        <fullName evidence="8">Glycan metabolism protein RagB</fullName>
    </submittedName>
</protein>
<keyword evidence="3" id="KW-0732">Signal</keyword>
<accession>A0A0T5VMY4</accession>
<sequence length="586" mass="65499">MNRILIQFIVVVVMLSGCKKFTDPAPQNNGDFENIYTEPALAHGLLLNGYTRLPSNGWSFNDVATDDAVSNDINNNFRRIATGQWSAQFNPLDQWTNARAGIQYINLFLAETDKVLWDSKDPVLSRMFNDRQKGEAYALRAYLMSYMLQAHAGKVGGNLYGFPIVLEPETPASNFNQPRATFDACIKQIYGDLDKAEQLLPLDYADINSTSQIPTKYAGVNVETYNRVFGKFFNQRMTGRISKAIRARVALMGASPAFSTGNSTTWADAASYAAQVLSLNNWLANLDPNGVTWYDNKAEIDALASGASPREVLWRTNVGSNSDLEAANYPPTLSGQGRINPTQNLVNAFPMQNGYPIANTPQSGYNPVAPFTGRDPRLAKFIVYNGNTIGPTNKAINTTTDVATNDDGLNRKEVSTRTGYYMKKLLRQDVSRTPTVNNQKHYRPHIRYTEMFLIYAEAANEAWGPTSNGGNPYSAYDIIKAIRARAGVGTTNGDAYLESIKTDKDAMRTLIRNERRLELAFEGFRFWDLRRWNAALTEPVKGVSISQGTYQEINVEARSYQEYMRFGPIPYSETLKYNALQQNTGW</sequence>
<dbReference type="GO" id="GO:0009279">
    <property type="term" value="C:cell outer membrane"/>
    <property type="evidence" value="ECO:0007669"/>
    <property type="project" value="UniProtKB-SubCell"/>
</dbReference>
<evidence type="ECO:0000256" key="1">
    <source>
        <dbReference type="ARBA" id="ARBA00004442"/>
    </source>
</evidence>
<dbReference type="PROSITE" id="PS51257">
    <property type="entry name" value="PROKAR_LIPOPROTEIN"/>
    <property type="match status" value="1"/>
</dbReference>
<feature type="domain" description="SusD-like N-terminal" evidence="7">
    <location>
        <begin position="59"/>
        <end position="218"/>
    </location>
</feature>
<feature type="domain" description="RagB/SusD" evidence="6">
    <location>
        <begin position="314"/>
        <end position="586"/>
    </location>
</feature>
<keyword evidence="9" id="KW-1185">Reference proteome</keyword>
<evidence type="ECO:0000256" key="3">
    <source>
        <dbReference type="ARBA" id="ARBA00022729"/>
    </source>
</evidence>
<dbReference type="RefSeq" id="WP_057933176.1">
    <property type="nucleotide sequence ID" value="NZ_LMZQ01000011.1"/>
</dbReference>
<evidence type="ECO:0000259" key="7">
    <source>
        <dbReference type="Pfam" id="PF14322"/>
    </source>
</evidence>
<dbReference type="InterPro" id="IPR012944">
    <property type="entry name" value="SusD_RagB_dom"/>
</dbReference>
<name>A0A0T5VMY4_9SPHI</name>
<dbReference type="EMBL" id="LMZQ01000011">
    <property type="protein sequence ID" value="KRT15235.1"/>
    <property type="molecule type" value="Genomic_DNA"/>
</dbReference>
<dbReference type="Pfam" id="PF07980">
    <property type="entry name" value="SusD_RagB"/>
    <property type="match status" value="1"/>
</dbReference>
<dbReference type="STRING" id="687842.ASU31_15420"/>
<keyword evidence="4" id="KW-0472">Membrane</keyword>
<evidence type="ECO:0000259" key="6">
    <source>
        <dbReference type="Pfam" id="PF07980"/>
    </source>
</evidence>
<dbReference type="InterPro" id="IPR033985">
    <property type="entry name" value="SusD-like_N"/>
</dbReference>
<evidence type="ECO:0000256" key="5">
    <source>
        <dbReference type="ARBA" id="ARBA00023237"/>
    </source>
</evidence>
<dbReference type="Proteomes" id="UP000051950">
    <property type="component" value="Unassembled WGS sequence"/>
</dbReference>
<keyword evidence="5" id="KW-0998">Cell outer membrane</keyword>
<gene>
    <name evidence="8" type="ORF">ASU31_15420</name>
</gene>
<reference evidence="8 9" key="1">
    <citation type="submission" date="2015-11" db="EMBL/GenBank/DDBJ databases">
        <title>Sequence of Pedobacter ginsenosidimutans.</title>
        <authorList>
            <person name="Carson E."/>
            <person name="Keyser V."/>
            <person name="Newman J."/>
            <person name="Miller J."/>
        </authorList>
    </citation>
    <scope>NUCLEOTIDE SEQUENCE [LARGE SCALE GENOMIC DNA]</scope>
    <source>
        <strain evidence="8 9">KACC 14530</strain>
    </source>
</reference>
<comment type="caution">
    <text evidence="8">The sequence shown here is derived from an EMBL/GenBank/DDBJ whole genome shotgun (WGS) entry which is preliminary data.</text>
</comment>
<evidence type="ECO:0000313" key="8">
    <source>
        <dbReference type="EMBL" id="KRT15235.1"/>
    </source>
</evidence>
<organism evidence="8 9">
    <name type="scientific">Pedobacter ginsenosidimutans</name>
    <dbReference type="NCBI Taxonomy" id="687842"/>
    <lineage>
        <taxon>Bacteria</taxon>
        <taxon>Pseudomonadati</taxon>
        <taxon>Bacteroidota</taxon>
        <taxon>Sphingobacteriia</taxon>
        <taxon>Sphingobacteriales</taxon>
        <taxon>Sphingobacteriaceae</taxon>
        <taxon>Pedobacter</taxon>
    </lineage>
</organism>
<evidence type="ECO:0000256" key="2">
    <source>
        <dbReference type="ARBA" id="ARBA00006275"/>
    </source>
</evidence>
<dbReference type="AlphaFoldDB" id="A0A0T5VMY4"/>
<dbReference type="InterPro" id="IPR011990">
    <property type="entry name" value="TPR-like_helical_dom_sf"/>
</dbReference>
<comment type="subcellular location">
    <subcellularLocation>
        <location evidence="1">Cell outer membrane</location>
    </subcellularLocation>
</comment>